<sequence length="91" mass="9676">MAQPDRTDESGRSPLAVGLAWSSRITTIALEMALPPLLGWWLDTKLGTTPLLVILLSILGFASAMFHLIALARSLSPSKPETGSITEGDDS</sequence>
<accession>A0A517R1E2</accession>
<keyword evidence="1" id="KW-0812">Transmembrane</keyword>
<evidence type="ECO:0000256" key="1">
    <source>
        <dbReference type="SAM" id="Phobius"/>
    </source>
</evidence>
<feature type="transmembrane region" description="Helical" evidence="1">
    <location>
        <begin position="51"/>
        <end position="72"/>
    </location>
</feature>
<dbReference type="Proteomes" id="UP000317318">
    <property type="component" value="Chromosome"/>
</dbReference>
<gene>
    <name evidence="2" type="ORF">Pan189_21070</name>
</gene>
<dbReference type="InterPro" id="IPR032820">
    <property type="entry name" value="ATPase_put"/>
</dbReference>
<proteinExistence type="predicted"/>
<organism evidence="2 3">
    <name type="scientific">Stratiformator vulcanicus</name>
    <dbReference type="NCBI Taxonomy" id="2527980"/>
    <lineage>
        <taxon>Bacteria</taxon>
        <taxon>Pseudomonadati</taxon>
        <taxon>Planctomycetota</taxon>
        <taxon>Planctomycetia</taxon>
        <taxon>Planctomycetales</taxon>
        <taxon>Planctomycetaceae</taxon>
        <taxon>Stratiformator</taxon>
    </lineage>
</organism>
<protein>
    <submittedName>
        <fullName evidence="2">F0F1-ATPase subunit (ATPase_gene1)</fullName>
    </submittedName>
</protein>
<dbReference type="RefSeq" id="WP_310821330.1">
    <property type="nucleotide sequence ID" value="NZ_CP036268.1"/>
</dbReference>
<dbReference type="AlphaFoldDB" id="A0A517R1E2"/>
<dbReference type="EMBL" id="CP036268">
    <property type="protein sequence ID" value="QDT37725.1"/>
    <property type="molecule type" value="Genomic_DNA"/>
</dbReference>
<keyword evidence="3" id="KW-1185">Reference proteome</keyword>
<dbReference type="Pfam" id="PF09527">
    <property type="entry name" value="ATPase_gene1"/>
    <property type="match status" value="1"/>
</dbReference>
<keyword evidence="1" id="KW-1133">Transmembrane helix</keyword>
<keyword evidence="1" id="KW-0472">Membrane</keyword>
<evidence type="ECO:0000313" key="2">
    <source>
        <dbReference type="EMBL" id="QDT37725.1"/>
    </source>
</evidence>
<dbReference type="KEGG" id="svp:Pan189_21070"/>
<reference evidence="2 3" key="1">
    <citation type="submission" date="2019-02" db="EMBL/GenBank/DDBJ databases">
        <title>Deep-cultivation of Planctomycetes and their phenomic and genomic characterization uncovers novel biology.</title>
        <authorList>
            <person name="Wiegand S."/>
            <person name="Jogler M."/>
            <person name="Boedeker C."/>
            <person name="Pinto D."/>
            <person name="Vollmers J."/>
            <person name="Rivas-Marin E."/>
            <person name="Kohn T."/>
            <person name="Peeters S.H."/>
            <person name="Heuer A."/>
            <person name="Rast P."/>
            <person name="Oberbeckmann S."/>
            <person name="Bunk B."/>
            <person name="Jeske O."/>
            <person name="Meyerdierks A."/>
            <person name="Storesund J.E."/>
            <person name="Kallscheuer N."/>
            <person name="Luecker S."/>
            <person name="Lage O.M."/>
            <person name="Pohl T."/>
            <person name="Merkel B.J."/>
            <person name="Hornburger P."/>
            <person name="Mueller R.-W."/>
            <person name="Bruemmer F."/>
            <person name="Labrenz M."/>
            <person name="Spormann A.M."/>
            <person name="Op den Camp H."/>
            <person name="Overmann J."/>
            <person name="Amann R."/>
            <person name="Jetten M.S.M."/>
            <person name="Mascher T."/>
            <person name="Medema M.H."/>
            <person name="Devos D.P."/>
            <person name="Kaster A.-K."/>
            <person name="Ovreas L."/>
            <person name="Rohde M."/>
            <person name="Galperin M.Y."/>
            <person name="Jogler C."/>
        </authorList>
    </citation>
    <scope>NUCLEOTIDE SEQUENCE [LARGE SCALE GENOMIC DNA]</scope>
    <source>
        <strain evidence="2 3">Pan189</strain>
    </source>
</reference>
<evidence type="ECO:0000313" key="3">
    <source>
        <dbReference type="Proteomes" id="UP000317318"/>
    </source>
</evidence>
<name>A0A517R1E2_9PLAN</name>